<reference evidence="2" key="1">
    <citation type="journal article" date="2019" name="Int. J. Syst. Evol. Microbiol.">
        <title>The Global Catalogue of Microorganisms (GCM) 10K type strain sequencing project: providing services to taxonomists for standard genome sequencing and annotation.</title>
        <authorList>
            <consortium name="The Broad Institute Genomics Platform"/>
            <consortium name="The Broad Institute Genome Sequencing Center for Infectious Disease"/>
            <person name="Wu L."/>
            <person name="Ma J."/>
        </authorList>
    </citation>
    <scope>NUCLEOTIDE SEQUENCE [LARGE SCALE GENOMIC DNA]</scope>
    <source>
        <strain evidence="2">JCM 14193</strain>
    </source>
</reference>
<protein>
    <recommendedName>
        <fullName evidence="3">DUF4367 domain-containing protein</fullName>
    </recommendedName>
</protein>
<dbReference type="EMBL" id="BAAACZ010000018">
    <property type="protein sequence ID" value="GAA0466071.1"/>
    <property type="molecule type" value="Genomic_DNA"/>
</dbReference>
<sequence>MITNTIYNGGVTIMVKLLFVTLFLLISACGVGATGAHPYAGELEKAEGYDEDVPYSFKMPTSIPFGLNEIIIREMGEDEIEVVSSDRYMFDVILRGEDPEEEHLTVMIHNHGSIENTQGQNEKRLTLSGGVDAKYFYNGASQILTWDEDDLMYQISVSVGGEERYSVEELVDIAESFETY</sequence>
<name>A0ABP3JX47_9BACI</name>
<proteinExistence type="predicted"/>
<accession>A0ABP3JX47</accession>
<organism evidence="1 2">
    <name type="scientific">Alkalibacillus silvisoli</name>
    <dbReference type="NCBI Taxonomy" id="392823"/>
    <lineage>
        <taxon>Bacteria</taxon>
        <taxon>Bacillati</taxon>
        <taxon>Bacillota</taxon>
        <taxon>Bacilli</taxon>
        <taxon>Bacillales</taxon>
        <taxon>Bacillaceae</taxon>
        <taxon>Alkalibacillus</taxon>
    </lineage>
</organism>
<comment type="caution">
    <text evidence="1">The sequence shown here is derived from an EMBL/GenBank/DDBJ whole genome shotgun (WGS) entry which is preliminary data.</text>
</comment>
<evidence type="ECO:0000313" key="1">
    <source>
        <dbReference type="EMBL" id="GAA0466071.1"/>
    </source>
</evidence>
<gene>
    <name evidence="1" type="ORF">GCM10008935_22430</name>
</gene>
<evidence type="ECO:0008006" key="3">
    <source>
        <dbReference type="Google" id="ProtNLM"/>
    </source>
</evidence>
<evidence type="ECO:0000313" key="2">
    <source>
        <dbReference type="Proteomes" id="UP001500740"/>
    </source>
</evidence>
<dbReference type="Proteomes" id="UP001500740">
    <property type="component" value="Unassembled WGS sequence"/>
</dbReference>
<keyword evidence="2" id="KW-1185">Reference proteome</keyword>